<name>A0ABV1IAV3_9FIRM</name>
<organism evidence="3 4">
    <name type="scientific">Coprococcus aceti</name>
    <dbReference type="NCBI Taxonomy" id="2981786"/>
    <lineage>
        <taxon>Bacteria</taxon>
        <taxon>Bacillati</taxon>
        <taxon>Bacillota</taxon>
        <taxon>Clostridia</taxon>
        <taxon>Lachnospirales</taxon>
        <taxon>Lachnospiraceae</taxon>
        <taxon>Coprococcus</taxon>
    </lineage>
</organism>
<dbReference type="Gene3D" id="1.10.10.2840">
    <property type="entry name" value="PucR C-terminal helix-turn-helix domain"/>
    <property type="match status" value="1"/>
</dbReference>
<protein>
    <submittedName>
        <fullName evidence="3">PucR family transcriptional regulator</fullName>
    </submittedName>
</protein>
<dbReference type="EMBL" id="JBBNGJ010000008">
    <property type="protein sequence ID" value="MEQ2593351.1"/>
    <property type="molecule type" value="Genomic_DNA"/>
</dbReference>
<dbReference type="PANTHER" id="PTHR33744:SF1">
    <property type="entry name" value="DNA-BINDING TRANSCRIPTIONAL ACTIVATOR ADER"/>
    <property type="match status" value="1"/>
</dbReference>
<evidence type="ECO:0000259" key="1">
    <source>
        <dbReference type="Pfam" id="PF07905"/>
    </source>
</evidence>
<gene>
    <name evidence="3" type="ORF">AAAU18_10580</name>
</gene>
<sequence length="297" mass="33870">MSGGKGMENIVSWVYISEDISTSTFLNGGELIITTGVTSGEREDWLRAFIKELIKRGTCGLILNTGRYIFEEDITDEIVRLCHRYSFPLFTMPWDTRIFDITHDYYNRIFEDSRDDGNMTAAFQNILMGNSLTDEQADTIKGSGFNNGCYNVLSIGTEATDEFMYILQKVCNNTDLVFHAFVYDGNPTVILRCPSSGSIADKCSDIAEQLGGVIEYDKTHHSALTDTLYEYLKCSGSVQHISEKMFCHRNTINYRLRIIKEELEYDLSNAEVRFQLMAAYKLREIRKVYLSPIISIT</sequence>
<evidence type="ECO:0000313" key="3">
    <source>
        <dbReference type="EMBL" id="MEQ2593351.1"/>
    </source>
</evidence>
<dbReference type="InterPro" id="IPR012914">
    <property type="entry name" value="PucR_dom"/>
</dbReference>
<proteinExistence type="predicted"/>
<evidence type="ECO:0000259" key="2">
    <source>
        <dbReference type="Pfam" id="PF13556"/>
    </source>
</evidence>
<dbReference type="InterPro" id="IPR042070">
    <property type="entry name" value="PucR_C-HTH_sf"/>
</dbReference>
<dbReference type="Pfam" id="PF07905">
    <property type="entry name" value="PucR"/>
    <property type="match status" value="1"/>
</dbReference>
<accession>A0ABV1IAV3</accession>
<feature type="domain" description="PucR C-terminal helix-turn-helix" evidence="2">
    <location>
        <begin position="224"/>
        <end position="281"/>
    </location>
</feature>
<dbReference type="InterPro" id="IPR025736">
    <property type="entry name" value="PucR_C-HTH_dom"/>
</dbReference>
<dbReference type="RefSeq" id="WP_349093383.1">
    <property type="nucleotide sequence ID" value="NZ_JBBNGJ010000008.1"/>
</dbReference>
<comment type="caution">
    <text evidence="3">The sequence shown here is derived from an EMBL/GenBank/DDBJ whole genome shotgun (WGS) entry which is preliminary data.</text>
</comment>
<dbReference type="InterPro" id="IPR051448">
    <property type="entry name" value="CdaR-like_regulators"/>
</dbReference>
<keyword evidence="4" id="KW-1185">Reference proteome</keyword>
<feature type="domain" description="Purine catabolism PurC-like" evidence="1">
    <location>
        <begin position="2"/>
        <end position="109"/>
    </location>
</feature>
<dbReference type="Proteomes" id="UP001494672">
    <property type="component" value="Unassembled WGS sequence"/>
</dbReference>
<dbReference type="PANTHER" id="PTHR33744">
    <property type="entry name" value="CARBOHYDRATE DIACID REGULATOR"/>
    <property type="match status" value="1"/>
</dbReference>
<evidence type="ECO:0000313" key="4">
    <source>
        <dbReference type="Proteomes" id="UP001494672"/>
    </source>
</evidence>
<reference evidence="3 4" key="1">
    <citation type="submission" date="2024-04" db="EMBL/GenBank/DDBJ databases">
        <title>Human intestinal bacterial collection.</title>
        <authorList>
            <person name="Pauvert C."/>
            <person name="Hitch T.C.A."/>
            <person name="Clavel T."/>
        </authorList>
    </citation>
    <scope>NUCLEOTIDE SEQUENCE [LARGE SCALE GENOMIC DNA]</scope>
    <source>
        <strain evidence="3 4">CLA-AA-H181</strain>
    </source>
</reference>
<dbReference type="Pfam" id="PF13556">
    <property type="entry name" value="HTH_30"/>
    <property type="match status" value="1"/>
</dbReference>